<comment type="caution">
    <text evidence="3">Lacks conserved residue(s) required for the propagation of feature annotation.</text>
</comment>
<reference evidence="5" key="1">
    <citation type="journal article" date="2023" name="Mol. Biol. Evol.">
        <title>Third-Generation Sequencing Reveals the Adaptive Role of the Epigenome in Three Deep-Sea Polychaetes.</title>
        <authorList>
            <person name="Perez M."/>
            <person name="Aroh O."/>
            <person name="Sun Y."/>
            <person name="Lan Y."/>
            <person name="Juniper S.K."/>
            <person name="Young C.R."/>
            <person name="Angers B."/>
            <person name="Qian P.Y."/>
        </authorList>
    </citation>
    <scope>NUCLEOTIDE SEQUENCE</scope>
    <source>
        <strain evidence="5">P08H-3</strain>
    </source>
</reference>
<dbReference type="PANTHER" id="PTHR10574:SF406">
    <property type="entry name" value="LAMININ SUBUNIT ALPHA 5"/>
    <property type="match status" value="1"/>
</dbReference>
<evidence type="ECO:0000256" key="1">
    <source>
        <dbReference type="ARBA" id="ARBA00023157"/>
    </source>
</evidence>
<dbReference type="PROSITE" id="PS50027">
    <property type="entry name" value="EGF_LAM_2"/>
    <property type="match status" value="2"/>
</dbReference>
<feature type="disulfide bond" evidence="3">
    <location>
        <begin position="71"/>
        <end position="80"/>
    </location>
</feature>
<dbReference type="GO" id="GO:0009887">
    <property type="term" value="P:animal organ morphogenesis"/>
    <property type="evidence" value="ECO:0007669"/>
    <property type="project" value="TreeGrafter"/>
</dbReference>
<dbReference type="GO" id="GO:0009888">
    <property type="term" value="P:tissue development"/>
    <property type="evidence" value="ECO:0007669"/>
    <property type="project" value="TreeGrafter"/>
</dbReference>
<comment type="caution">
    <text evidence="5">The sequence shown here is derived from an EMBL/GenBank/DDBJ whole genome shotgun (WGS) entry which is preliminary data.</text>
</comment>
<dbReference type="InterPro" id="IPR050440">
    <property type="entry name" value="Laminin/Netrin_ECM"/>
</dbReference>
<accession>A0AAD9JDV8</accession>
<dbReference type="Proteomes" id="UP001208570">
    <property type="component" value="Unassembled WGS sequence"/>
</dbReference>
<evidence type="ECO:0000256" key="2">
    <source>
        <dbReference type="ARBA" id="ARBA00023292"/>
    </source>
</evidence>
<dbReference type="SMART" id="SM00180">
    <property type="entry name" value="EGF_Lam"/>
    <property type="match status" value="2"/>
</dbReference>
<evidence type="ECO:0000313" key="5">
    <source>
        <dbReference type="EMBL" id="KAK2150555.1"/>
    </source>
</evidence>
<dbReference type="Pfam" id="PF00053">
    <property type="entry name" value="EGF_laminin"/>
    <property type="match status" value="2"/>
</dbReference>
<keyword evidence="6" id="KW-1185">Reference proteome</keyword>
<feature type="non-terminal residue" evidence="5">
    <location>
        <position position="1"/>
    </location>
</feature>
<dbReference type="CDD" id="cd00055">
    <property type="entry name" value="EGF_Lam"/>
    <property type="match status" value="2"/>
</dbReference>
<feature type="domain" description="Laminin EGF-like" evidence="4">
    <location>
        <begin position="1"/>
        <end position="47"/>
    </location>
</feature>
<dbReference type="PRINTS" id="PR00011">
    <property type="entry name" value="EGFLAMININ"/>
</dbReference>
<dbReference type="InterPro" id="IPR002049">
    <property type="entry name" value="LE_dom"/>
</dbReference>
<dbReference type="FunFam" id="2.10.25.10:FF:000074">
    <property type="entry name" value="Laminin subunit alpha"/>
    <property type="match status" value="1"/>
</dbReference>
<name>A0AAD9JDV8_9ANNE</name>
<dbReference type="Gene3D" id="2.10.25.10">
    <property type="entry name" value="Laminin"/>
    <property type="match status" value="2"/>
</dbReference>
<evidence type="ECO:0000313" key="6">
    <source>
        <dbReference type="Proteomes" id="UP001208570"/>
    </source>
</evidence>
<sequence>MESSAYNCDSTSGQCQCKMYVEGRACDRCADGYWNLRREDTANGCTPCKCNAMGTVNNSNICDKMTGDCICKANTEGPDCGQCKIGYYGLDYYNSDGCTPCDCDPGGSLDPVCPAGGPSAGQCDC</sequence>
<proteinExistence type="predicted"/>
<keyword evidence="1 3" id="KW-1015">Disulfide bond</keyword>
<gene>
    <name evidence="5" type="ORF">LSH36_400g01021</name>
</gene>
<evidence type="ECO:0000256" key="3">
    <source>
        <dbReference type="PROSITE-ProRule" id="PRU00460"/>
    </source>
</evidence>
<organism evidence="5 6">
    <name type="scientific">Paralvinella palmiformis</name>
    <dbReference type="NCBI Taxonomy" id="53620"/>
    <lineage>
        <taxon>Eukaryota</taxon>
        <taxon>Metazoa</taxon>
        <taxon>Spiralia</taxon>
        <taxon>Lophotrochozoa</taxon>
        <taxon>Annelida</taxon>
        <taxon>Polychaeta</taxon>
        <taxon>Sedentaria</taxon>
        <taxon>Canalipalpata</taxon>
        <taxon>Terebellida</taxon>
        <taxon>Terebelliformia</taxon>
        <taxon>Alvinellidae</taxon>
        <taxon>Paralvinella</taxon>
    </lineage>
</organism>
<dbReference type="PANTHER" id="PTHR10574">
    <property type="entry name" value="NETRIN/LAMININ-RELATED"/>
    <property type="match status" value="1"/>
</dbReference>
<feature type="disulfide bond" evidence="3">
    <location>
        <begin position="17"/>
        <end position="26"/>
    </location>
</feature>
<evidence type="ECO:0000259" key="4">
    <source>
        <dbReference type="PROSITE" id="PS50027"/>
    </source>
</evidence>
<keyword evidence="2 3" id="KW-0424">Laminin EGF-like domain</keyword>
<dbReference type="SUPFAM" id="SSF57196">
    <property type="entry name" value="EGF/Laminin"/>
    <property type="match status" value="2"/>
</dbReference>
<dbReference type="PROSITE" id="PS01248">
    <property type="entry name" value="EGF_LAM_1"/>
    <property type="match status" value="2"/>
</dbReference>
<dbReference type="AlphaFoldDB" id="A0AAD9JDV8"/>
<protein>
    <recommendedName>
        <fullName evidence="4">Laminin EGF-like domain-containing protein</fullName>
    </recommendedName>
</protein>
<dbReference type="EMBL" id="JAODUP010000400">
    <property type="protein sequence ID" value="KAK2150555.1"/>
    <property type="molecule type" value="Genomic_DNA"/>
</dbReference>
<dbReference type="FunFam" id="2.10.25.10:FF:000275">
    <property type="entry name" value="usherin"/>
    <property type="match status" value="1"/>
</dbReference>
<feature type="domain" description="Laminin EGF-like" evidence="4">
    <location>
        <begin position="48"/>
        <end position="100"/>
    </location>
</feature>